<dbReference type="GO" id="GO:0003700">
    <property type="term" value="F:DNA-binding transcription factor activity"/>
    <property type="evidence" value="ECO:0007669"/>
    <property type="project" value="InterPro"/>
</dbReference>
<dbReference type="EMBL" id="HG934468">
    <property type="protein sequence ID" value="CDN32465.1"/>
    <property type="molecule type" value="Genomic_DNA"/>
</dbReference>
<organism evidence="5 6">
    <name type="scientific">Mucinivorans hirudinis</name>
    <dbReference type="NCBI Taxonomy" id="1433126"/>
    <lineage>
        <taxon>Bacteria</taxon>
        <taxon>Pseudomonadati</taxon>
        <taxon>Bacteroidota</taxon>
        <taxon>Bacteroidia</taxon>
        <taxon>Bacteroidales</taxon>
        <taxon>Rikenellaceae</taxon>
        <taxon>Mucinivorans</taxon>
    </lineage>
</organism>
<evidence type="ECO:0000313" key="5">
    <source>
        <dbReference type="EMBL" id="CDN32465.1"/>
    </source>
</evidence>
<dbReference type="SUPFAM" id="SSF46689">
    <property type="entry name" value="Homeodomain-like"/>
    <property type="match status" value="2"/>
</dbReference>
<dbReference type="eggNOG" id="COG2207">
    <property type="taxonomic scope" value="Bacteria"/>
</dbReference>
<dbReference type="Pfam" id="PF12833">
    <property type="entry name" value="HTH_18"/>
    <property type="match status" value="1"/>
</dbReference>
<keyword evidence="3" id="KW-0804">Transcription</keyword>
<dbReference type="InterPro" id="IPR011051">
    <property type="entry name" value="RmlC_Cupin_sf"/>
</dbReference>
<dbReference type="SMART" id="SM00342">
    <property type="entry name" value="HTH_ARAC"/>
    <property type="match status" value="1"/>
</dbReference>
<keyword evidence="6" id="KW-1185">Reference proteome</keyword>
<accession>A0A060RA22</accession>
<evidence type="ECO:0000313" key="6">
    <source>
        <dbReference type="Proteomes" id="UP000027616"/>
    </source>
</evidence>
<sequence length="288" mass="33805">MGLRCDHNNGTCRHYTPDFNVGFKVVTPRRGDHYDGNKFENHTLVFLIEGDIEFSYNDYLNRRFKQGDIFFIPQAAQMYGTALTDARMLVLSFNNKVESLCDRCRISEQIKCLPEIEYDFKPLEMTDLLFTFVQLMEGYLAKGARCTFLHELKQKELFILLGVEYDEKSFAELFYPVLGSNTDFKSRVLENYHYGLDVSNLADKMGMSYSPFLRQFKREFGETVKDWMLKQKAKHIKLRMSLPSTTISDVIREFNFTDLPHFVRFCRQQYGCTPKELLNSIKHNKTEV</sequence>
<keyword evidence="1" id="KW-0805">Transcription regulation</keyword>
<evidence type="ECO:0000256" key="2">
    <source>
        <dbReference type="ARBA" id="ARBA00023125"/>
    </source>
</evidence>
<reference evidence="5 6" key="1">
    <citation type="journal article" date="2015" name="Genome Announc.">
        <title>Complete Genome Sequence of the Novel Leech Symbiont Mucinivorans hirudinis M3T.</title>
        <authorList>
            <person name="Nelson M.C."/>
            <person name="Bomar L."/>
            <person name="Graf J."/>
        </authorList>
    </citation>
    <scope>NUCLEOTIDE SEQUENCE [LARGE SCALE GENOMIC DNA]</scope>
    <source>
        <strain evidence="6">M3</strain>
    </source>
</reference>
<dbReference type="InterPro" id="IPR009057">
    <property type="entry name" value="Homeodomain-like_sf"/>
</dbReference>
<dbReference type="KEGG" id="rbc:BN938_2394"/>
<dbReference type="OrthoDB" id="1031098at2"/>
<proteinExistence type="predicted"/>
<evidence type="ECO:0000256" key="1">
    <source>
        <dbReference type="ARBA" id="ARBA00023015"/>
    </source>
</evidence>
<dbReference type="Proteomes" id="UP000027616">
    <property type="component" value="Chromosome I"/>
</dbReference>
<dbReference type="Gene3D" id="1.10.10.60">
    <property type="entry name" value="Homeodomain-like"/>
    <property type="match status" value="1"/>
</dbReference>
<dbReference type="STRING" id="1433126.BN938_2394"/>
<dbReference type="AlphaFoldDB" id="A0A060RA22"/>
<dbReference type="PANTHER" id="PTHR43280:SF10">
    <property type="entry name" value="REGULATORY PROTEIN POCR"/>
    <property type="match status" value="1"/>
</dbReference>
<gene>
    <name evidence="5" type="ORF">BN938_2394</name>
</gene>
<name>A0A060RA22_9BACT</name>
<evidence type="ECO:0000256" key="3">
    <source>
        <dbReference type="ARBA" id="ARBA00023163"/>
    </source>
</evidence>
<feature type="domain" description="HTH araC/xylS-type" evidence="4">
    <location>
        <begin position="182"/>
        <end position="280"/>
    </location>
</feature>
<dbReference type="InterPro" id="IPR018060">
    <property type="entry name" value="HTH_AraC"/>
</dbReference>
<dbReference type="SUPFAM" id="SSF51182">
    <property type="entry name" value="RmlC-like cupins"/>
    <property type="match status" value="1"/>
</dbReference>
<dbReference type="HOGENOM" id="CLU_077934_0_0_10"/>
<evidence type="ECO:0000259" key="4">
    <source>
        <dbReference type="PROSITE" id="PS01124"/>
    </source>
</evidence>
<dbReference type="PROSITE" id="PS01124">
    <property type="entry name" value="HTH_ARAC_FAMILY_2"/>
    <property type="match status" value="1"/>
</dbReference>
<keyword evidence="2" id="KW-0238">DNA-binding</keyword>
<dbReference type="GO" id="GO:0043565">
    <property type="term" value="F:sequence-specific DNA binding"/>
    <property type="evidence" value="ECO:0007669"/>
    <property type="project" value="InterPro"/>
</dbReference>
<dbReference type="PANTHER" id="PTHR43280">
    <property type="entry name" value="ARAC-FAMILY TRANSCRIPTIONAL REGULATOR"/>
    <property type="match status" value="1"/>
</dbReference>
<protein>
    <submittedName>
        <fullName evidence="5">Transcriptional regulator, AraC family</fullName>
    </submittedName>
</protein>